<feature type="compositionally biased region" description="Polar residues" evidence="5">
    <location>
        <begin position="1"/>
        <end position="11"/>
    </location>
</feature>
<feature type="DNA-binding region" description="H-T-H motif" evidence="4">
    <location>
        <begin position="45"/>
        <end position="64"/>
    </location>
</feature>
<evidence type="ECO:0000256" key="1">
    <source>
        <dbReference type="ARBA" id="ARBA00023015"/>
    </source>
</evidence>
<sequence length="213" mass="23265">MARRQQTQQEWATRTARDRTDAPARGRLLDAAETVFARLGHGPATIAHITAEAEVSRAGFYVYFASKDEVFRVLAARVRDAFLAAQDVPGVDTDDVPAVAAASTAAFVTAYAHHLPLLSLIEQQARTDAEVRALWEEIRERPVRRAARYVRRVAAEGLAHPVVDPLTLSRAVGGMSVEFARLVAERPDTRDAAVRDVTAMYLHLLGIGAAAQQ</sequence>
<evidence type="ECO:0000256" key="2">
    <source>
        <dbReference type="ARBA" id="ARBA00023125"/>
    </source>
</evidence>
<dbReference type="PROSITE" id="PS50977">
    <property type="entry name" value="HTH_TETR_2"/>
    <property type="match status" value="1"/>
</dbReference>
<dbReference type="GO" id="GO:0003700">
    <property type="term" value="F:DNA-binding transcription factor activity"/>
    <property type="evidence" value="ECO:0007669"/>
    <property type="project" value="TreeGrafter"/>
</dbReference>
<dbReference type="EMBL" id="CP061281">
    <property type="protein sequence ID" value="QNS07661.1"/>
    <property type="molecule type" value="Genomic_DNA"/>
</dbReference>
<dbReference type="Gene3D" id="1.10.10.60">
    <property type="entry name" value="Homeodomain-like"/>
    <property type="match status" value="1"/>
</dbReference>
<dbReference type="InterPro" id="IPR050109">
    <property type="entry name" value="HTH-type_TetR-like_transc_reg"/>
</dbReference>
<name>A0A7H1BG06_9ACTN</name>
<dbReference type="InterPro" id="IPR001647">
    <property type="entry name" value="HTH_TetR"/>
</dbReference>
<protein>
    <submittedName>
        <fullName evidence="7">TetR/AcrR family transcriptional regulator</fullName>
    </submittedName>
</protein>
<dbReference type="Gene3D" id="1.10.357.10">
    <property type="entry name" value="Tetracycline Repressor, domain 2"/>
    <property type="match status" value="1"/>
</dbReference>
<dbReference type="SUPFAM" id="SSF48498">
    <property type="entry name" value="Tetracyclin repressor-like, C-terminal domain"/>
    <property type="match status" value="1"/>
</dbReference>
<evidence type="ECO:0000256" key="4">
    <source>
        <dbReference type="PROSITE-ProRule" id="PRU00335"/>
    </source>
</evidence>
<keyword evidence="1" id="KW-0805">Transcription regulation</keyword>
<keyword evidence="3" id="KW-0804">Transcription</keyword>
<dbReference type="AlphaFoldDB" id="A0A7H1BG06"/>
<dbReference type="KEGG" id="sxn:IAG42_31350"/>
<feature type="region of interest" description="Disordered" evidence="5">
    <location>
        <begin position="1"/>
        <end position="24"/>
    </location>
</feature>
<dbReference type="Pfam" id="PF00440">
    <property type="entry name" value="TetR_N"/>
    <property type="match status" value="1"/>
</dbReference>
<reference evidence="7 8" key="1">
    <citation type="submission" date="2020-09" db="EMBL/GenBank/DDBJ databases">
        <title>A novel species.</title>
        <authorList>
            <person name="Gao J."/>
        </authorList>
    </citation>
    <scope>NUCLEOTIDE SEQUENCE [LARGE SCALE GENOMIC DNA]</scope>
    <source>
        <strain evidence="7 8">CRXT-Y-14</strain>
    </source>
</reference>
<dbReference type="PRINTS" id="PR00455">
    <property type="entry name" value="HTHTETR"/>
</dbReference>
<evidence type="ECO:0000313" key="7">
    <source>
        <dbReference type="EMBL" id="QNS07661.1"/>
    </source>
</evidence>
<organism evidence="7 8">
    <name type="scientific">Streptomyces xanthii</name>
    <dbReference type="NCBI Taxonomy" id="2768069"/>
    <lineage>
        <taxon>Bacteria</taxon>
        <taxon>Bacillati</taxon>
        <taxon>Actinomycetota</taxon>
        <taxon>Actinomycetes</taxon>
        <taxon>Kitasatosporales</taxon>
        <taxon>Streptomycetaceae</taxon>
        <taxon>Streptomyces</taxon>
    </lineage>
</organism>
<accession>A0A7H1BG06</accession>
<dbReference type="PANTHER" id="PTHR30055">
    <property type="entry name" value="HTH-TYPE TRANSCRIPTIONAL REGULATOR RUTR"/>
    <property type="match status" value="1"/>
</dbReference>
<dbReference type="Proteomes" id="UP000516428">
    <property type="component" value="Chromosome"/>
</dbReference>
<keyword evidence="8" id="KW-1185">Reference proteome</keyword>
<dbReference type="InterPro" id="IPR036271">
    <property type="entry name" value="Tet_transcr_reg_TetR-rel_C_sf"/>
</dbReference>
<evidence type="ECO:0000256" key="3">
    <source>
        <dbReference type="ARBA" id="ARBA00023163"/>
    </source>
</evidence>
<keyword evidence="2 4" id="KW-0238">DNA-binding</keyword>
<evidence type="ECO:0000256" key="5">
    <source>
        <dbReference type="SAM" id="MobiDB-lite"/>
    </source>
</evidence>
<feature type="compositionally biased region" description="Basic and acidic residues" evidence="5">
    <location>
        <begin position="15"/>
        <end position="24"/>
    </location>
</feature>
<dbReference type="InterPro" id="IPR009057">
    <property type="entry name" value="Homeodomain-like_sf"/>
</dbReference>
<gene>
    <name evidence="7" type="ORF">IAG42_31350</name>
</gene>
<dbReference type="SUPFAM" id="SSF46689">
    <property type="entry name" value="Homeodomain-like"/>
    <property type="match status" value="1"/>
</dbReference>
<dbReference type="PANTHER" id="PTHR30055:SF234">
    <property type="entry name" value="HTH-TYPE TRANSCRIPTIONAL REGULATOR BETI"/>
    <property type="match status" value="1"/>
</dbReference>
<proteinExistence type="predicted"/>
<dbReference type="GO" id="GO:0000976">
    <property type="term" value="F:transcription cis-regulatory region binding"/>
    <property type="evidence" value="ECO:0007669"/>
    <property type="project" value="TreeGrafter"/>
</dbReference>
<dbReference type="RefSeq" id="WP_188340323.1">
    <property type="nucleotide sequence ID" value="NZ_CP061281.1"/>
</dbReference>
<feature type="domain" description="HTH tetR-type" evidence="6">
    <location>
        <begin position="22"/>
        <end position="82"/>
    </location>
</feature>
<evidence type="ECO:0000313" key="8">
    <source>
        <dbReference type="Proteomes" id="UP000516428"/>
    </source>
</evidence>
<evidence type="ECO:0000259" key="6">
    <source>
        <dbReference type="PROSITE" id="PS50977"/>
    </source>
</evidence>